<dbReference type="EMBL" id="JBHUHR010000015">
    <property type="protein sequence ID" value="MFD2034079.1"/>
    <property type="molecule type" value="Genomic_DNA"/>
</dbReference>
<dbReference type="InterPro" id="IPR013216">
    <property type="entry name" value="Methyltransf_11"/>
</dbReference>
<dbReference type="GO" id="GO:0008168">
    <property type="term" value="F:methyltransferase activity"/>
    <property type="evidence" value="ECO:0007669"/>
    <property type="project" value="UniProtKB-KW"/>
</dbReference>
<dbReference type="Proteomes" id="UP001597361">
    <property type="component" value="Unassembled WGS sequence"/>
</dbReference>
<evidence type="ECO:0000259" key="3">
    <source>
        <dbReference type="Pfam" id="PF08241"/>
    </source>
</evidence>
<dbReference type="InterPro" id="IPR050447">
    <property type="entry name" value="Erg6_SMT_methyltransf"/>
</dbReference>
<evidence type="ECO:0000313" key="5">
    <source>
        <dbReference type="Proteomes" id="UP001597361"/>
    </source>
</evidence>
<keyword evidence="4" id="KW-0489">Methyltransferase</keyword>
<dbReference type="SUPFAM" id="SSF53335">
    <property type="entry name" value="S-adenosyl-L-methionine-dependent methyltransferases"/>
    <property type="match status" value="1"/>
</dbReference>
<accession>A0ABW4VJ20</accession>
<organism evidence="4 5">
    <name type="scientific">Belliella marina</name>
    <dbReference type="NCBI Taxonomy" id="1644146"/>
    <lineage>
        <taxon>Bacteria</taxon>
        <taxon>Pseudomonadati</taxon>
        <taxon>Bacteroidota</taxon>
        <taxon>Cytophagia</taxon>
        <taxon>Cytophagales</taxon>
        <taxon>Cyclobacteriaceae</taxon>
        <taxon>Belliella</taxon>
    </lineage>
</organism>
<feature type="region of interest" description="Disordered" evidence="2">
    <location>
        <begin position="1"/>
        <end position="21"/>
    </location>
</feature>
<dbReference type="EC" id="2.1.1.-" evidence="4"/>
<dbReference type="GO" id="GO:0032259">
    <property type="term" value="P:methylation"/>
    <property type="evidence" value="ECO:0007669"/>
    <property type="project" value="UniProtKB-KW"/>
</dbReference>
<dbReference type="InterPro" id="IPR029063">
    <property type="entry name" value="SAM-dependent_MTases_sf"/>
</dbReference>
<evidence type="ECO:0000256" key="2">
    <source>
        <dbReference type="SAM" id="MobiDB-lite"/>
    </source>
</evidence>
<gene>
    <name evidence="4" type="ORF">ACFSKL_04710</name>
</gene>
<keyword evidence="5" id="KW-1185">Reference proteome</keyword>
<keyword evidence="1 4" id="KW-0808">Transferase</keyword>
<dbReference type="Pfam" id="PF08241">
    <property type="entry name" value="Methyltransf_11"/>
    <property type="match status" value="1"/>
</dbReference>
<dbReference type="PANTHER" id="PTHR44068:SF1">
    <property type="entry name" value="HYPOTHETICAL LOC100005854"/>
    <property type="match status" value="1"/>
</dbReference>
<reference evidence="5" key="1">
    <citation type="journal article" date="2019" name="Int. J. Syst. Evol. Microbiol.">
        <title>The Global Catalogue of Microorganisms (GCM) 10K type strain sequencing project: providing services to taxonomists for standard genome sequencing and annotation.</title>
        <authorList>
            <consortium name="The Broad Institute Genomics Platform"/>
            <consortium name="The Broad Institute Genome Sequencing Center for Infectious Disease"/>
            <person name="Wu L."/>
            <person name="Ma J."/>
        </authorList>
    </citation>
    <scope>NUCLEOTIDE SEQUENCE [LARGE SCALE GENOMIC DNA]</scope>
    <source>
        <strain evidence="5">CGMCC 1.15180</strain>
    </source>
</reference>
<evidence type="ECO:0000313" key="4">
    <source>
        <dbReference type="EMBL" id="MFD2034079.1"/>
    </source>
</evidence>
<dbReference type="RefSeq" id="WP_376883939.1">
    <property type="nucleotide sequence ID" value="NZ_JBHUHR010000015.1"/>
</dbReference>
<sequence length="219" mass="24860">MENEKLKEIASQLRQPHGAKGTEMAEVMNDTNIKMTYHAIDQLKINDNDSILELGHGNCGHLGYLLQQKANLKYQGLEISDLMQQSAQELNEVFVNSGQASFHLYDGLGIPFQDNSFDRIFTVNTIYFWADPIHLMGELCRVLKPNGILNITFADEKFMAELPFTQFGFELYDMERIKTIVKPPFKIVSSDSQTETIKSKTGESVNRIFTTATITKEVQ</sequence>
<comment type="caution">
    <text evidence="4">The sequence shown here is derived from an EMBL/GenBank/DDBJ whole genome shotgun (WGS) entry which is preliminary data.</text>
</comment>
<proteinExistence type="predicted"/>
<feature type="domain" description="Methyltransferase type 11" evidence="3">
    <location>
        <begin position="52"/>
        <end position="149"/>
    </location>
</feature>
<protein>
    <submittedName>
        <fullName evidence="4">Class I SAM-dependent methyltransferase</fullName>
        <ecNumber evidence="4">2.1.1.-</ecNumber>
    </submittedName>
</protein>
<dbReference type="Gene3D" id="3.40.50.150">
    <property type="entry name" value="Vaccinia Virus protein VP39"/>
    <property type="match status" value="1"/>
</dbReference>
<dbReference type="PANTHER" id="PTHR44068">
    <property type="entry name" value="ZGC:194242"/>
    <property type="match status" value="1"/>
</dbReference>
<evidence type="ECO:0000256" key="1">
    <source>
        <dbReference type="ARBA" id="ARBA00022679"/>
    </source>
</evidence>
<dbReference type="CDD" id="cd02440">
    <property type="entry name" value="AdoMet_MTases"/>
    <property type="match status" value="1"/>
</dbReference>
<name>A0ABW4VJ20_9BACT</name>